<dbReference type="GO" id="GO:0016491">
    <property type="term" value="F:oxidoreductase activity"/>
    <property type="evidence" value="ECO:0007669"/>
    <property type="project" value="UniProtKB-KW"/>
</dbReference>
<evidence type="ECO:0000256" key="3">
    <source>
        <dbReference type="ARBA" id="ARBA00022630"/>
    </source>
</evidence>
<protein>
    <submittedName>
        <fullName evidence="6">FAD-binding oxidoreductase</fullName>
    </submittedName>
</protein>
<evidence type="ECO:0000256" key="1">
    <source>
        <dbReference type="ARBA" id="ARBA00001974"/>
    </source>
</evidence>
<dbReference type="InterPro" id="IPR036188">
    <property type="entry name" value="FAD/NAD-bd_sf"/>
</dbReference>
<reference evidence="6" key="1">
    <citation type="submission" date="2022-05" db="EMBL/GenBank/DDBJ databases">
        <title>Comparative Genomics of Spacecraft Associated Microbes.</title>
        <authorList>
            <person name="Tran M.T."/>
            <person name="Wright A."/>
            <person name="Seuylemezian A."/>
            <person name="Eisen J."/>
            <person name="Coil D."/>
        </authorList>
    </citation>
    <scope>NUCLEOTIDE SEQUENCE</scope>
    <source>
        <strain evidence="6">214.1.1</strain>
    </source>
</reference>
<evidence type="ECO:0000256" key="2">
    <source>
        <dbReference type="ARBA" id="ARBA00009410"/>
    </source>
</evidence>
<dbReference type="Gene3D" id="3.50.50.60">
    <property type="entry name" value="FAD/NAD(P)-binding domain"/>
    <property type="match status" value="1"/>
</dbReference>
<proteinExistence type="inferred from homology"/>
<dbReference type="Gene3D" id="3.30.9.10">
    <property type="entry name" value="D-Amino Acid Oxidase, subunit A, domain 2"/>
    <property type="match status" value="1"/>
</dbReference>
<evidence type="ECO:0000259" key="5">
    <source>
        <dbReference type="Pfam" id="PF01266"/>
    </source>
</evidence>
<dbReference type="SUPFAM" id="SSF51905">
    <property type="entry name" value="FAD/NAD(P)-binding domain"/>
    <property type="match status" value="1"/>
</dbReference>
<evidence type="ECO:0000256" key="4">
    <source>
        <dbReference type="ARBA" id="ARBA00023002"/>
    </source>
</evidence>
<sequence>MQTVSVIGTGILGAATAYHLAKAGVEVTMIDREEPGQATDAAAGIVCPWISQRRNQAWYQLAKAGARYYPTLIQALEEEGEPDTGYAKVGAISLHTEEKKQLEMVKRTLKRREDAPEIGEVIPLSEEETRALFPLLAPGYRSVYVSGAARVNGRSLRRALLTAALRYGAKEVKGDATFAYEGADLVVRVNGESLLSDQVIVTAGAWAKALLAPLGVEFMVSPQKAQIIHLALPGADTGEWPVVMAPANHYMLAFGREHVVTGATHENEKGFDQRRTLAGMNEIFEKTLKTAPGLAESTVLETRVGFRPYTPEFLPVIGRLPSHEHVFVANGLGASGLTVGPFLGAELARLVRGEKTELDLQPYDVAGAIE</sequence>
<keyword evidence="3" id="KW-0285">Flavoprotein</keyword>
<comment type="similarity">
    <text evidence="2">Belongs to the DadA oxidoreductase family.</text>
</comment>
<dbReference type="Pfam" id="PF01266">
    <property type="entry name" value="DAO"/>
    <property type="match status" value="1"/>
</dbReference>
<dbReference type="RefSeq" id="WP_251225002.1">
    <property type="nucleotide sequence ID" value="NZ_JAMBOL010000035.1"/>
</dbReference>
<dbReference type="EMBL" id="JAMBOL010000035">
    <property type="protein sequence ID" value="MCM3716334.1"/>
    <property type="molecule type" value="Genomic_DNA"/>
</dbReference>
<accession>A0A9X2DSQ5</accession>
<dbReference type="Proteomes" id="UP001139179">
    <property type="component" value="Unassembled WGS sequence"/>
</dbReference>
<dbReference type="GO" id="GO:0005737">
    <property type="term" value="C:cytoplasm"/>
    <property type="evidence" value="ECO:0007669"/>
    <property type="project" value="TreeGrafter"/>
</dbReference>
<evidence type="ECO:0000313" key="6">
    <source>
        <dbReference type="EMBL" id="MCM3716334.1"/>
    </source>
</evidence>
<dbReference type="AlphaFoldDB" id="A0A9X2DSQ5"/>
<dbReference type="PANTHER" id="PTHR13847:SF286">
    <property type="entry name" value="D-AMINO ACID DEHYDROGENASE"/>
    <property type="match status" value="1"/>
</dbReference>
<name>A0A9X2DSQ5_9BACI</name>
<comment type="cofactor">
    <cofactor evidence="1">
        <name>FAD</name>
        <dbReference type="ChEBI" id="CHEBI:57692"/>
    </cofactor>
</comment>
<gene>
    <name evidence="6" type="ORF">M3202_20010</name>
</gene>
<keyword evidence="7" id="KW-1185">Reference proteome</keyword>
<keyword evidence="4" id="KW-0560">Oxidoreductase</keyword>
<dbReference type="InterPro" id="IPR006076">
    <property type="entry name" value="FAD-dep_OxRdtase"/>
</dbReference>
<dbReference type="PANTHER" id="PTHR13847">
    <property type="entry name" value="SARCOSINE DEHYDROGENASE-RELATED"/>
    <property type="match status" value="1"/>
</dbReference>
<dbReference type="SUPFAM" id="SSF54373">
    <property type="entry name" value="FAD-linked reductases, C-terminal domain"/>
    <property type="match status" value="1"/>
</dbReference>
<comment type="caution">
    <text evidence="6">The sequence shown here is derived from an EMBL/GenBank/DDBJ whole genome shotgun (WGS) entry which is preliminary data.</text>
</comment>
<organism evidence="6 7">
    <name type="scientific">Halalkalibacter oceani</name>
    <dbReference type="NCBI Taxonomy" id="1653776"/>
    <lineage>
        <taxon>Bacteria</taxon>
        <taxon>Bacillati</taxon>
        <taxon>Bacillota</taxon>
        <taxon>Bacilli</taxon>
        <taxon>Bacillales</taxon>
        <taxon>Bacillaceae</taxon>
        <taxon>Halalkalibacter</taxon>
    </lineage>
</organism>
<evidence type="ECO:0000313" key="7">
    <source>
        <dbReference type="Proteomes" id="UP001139179"/>
    </source>
</evidence>
<feature type="domain" description="FAD dependent oxidoreductase" evidence="5">
    <location>
        <begin position="4"/>
        <end position="350"/>
    </location>
</feature>